<protein>
    <submittedName>
        <fullName evidence="2">Uncharacterized protein</fullName>
    </submittedName>
</protein>
<organism evidence="2">
    <name type="scientific">viral metagenome</name>
    <dbReference type="NCBI Taxonomy" id="1070528"/>
    <lineage>
        <taxon>unclassified sequences</taxon>
        <taxon>metagenomes</taxon>
        <taxon>organismal metagenomes</taxon>
    </lineage>
</organism>
<keyword evidence="1" id="KW-1133">Transmembrane helix</keyword>
<keyword evidence="1" id="KW-0812">Transmembrane</keyword>
<dbReference type="EMBL" id="MN740781">
    <property type="protein sequence ID" value="QHU11315.1"/>
    <property type="molecule type" value="Genomic_DNA"/>
</dbReference>
<feature type="transmembrane region" description="Helical" evidence="1">
    <location>
        <begin position="6"/>
        <end position="28"/>
    </location>
</feature>
<name>A0A6C0JZU1_9ZZZZ</name>
<accession>A0A6C0JZU1</accession>
<evidence type="ECO:0000256" key="1">
    <source>
        <dbReference type="SAM" id="Phobius"/>
    </source>
</evidence>
<evidence type="ECO:0000313" key="2">
    <source>
        <dbReference type="EMBL" id="QHU11315.1"/>
    </source>
</evidence>
<dbReference type="AlphaFoldDB" id="A0A6C0JZU1"/>
<keyword evidence="1" id="KW-0472">Membrane</keyword>
<sequence>MKCTPLYIRVTATTLFVFLIFLIVAVTYNPVVDAFVDLNGCGTDQRGLGSNGAYATCQSGRCINGYCKDDSPPVLPEITSLPIRPRQFTSDLDY</sequence>
<proteinExistence type="predicted"/>
<reference evidence="2" key="1">
    <citation type="journal article" date="2020" name="Nature">
        <title>Giant virus diversity and host interactions through global metagenomics.</title>
        <authorList>
            <person name="Schulz F."/>
            <person name="Roux S."/>
            <person name="Paez-Espino D."/>
            <person name="Jungbluth S."/>
            <person name="Walsh D.A."/>
            <person name="Denef V.J."/>
            <person name="McMahon K.D."/>
            <person name="Konstantinidis K.T."/>
            <person name="Eloe-Fadrosh E.A."/>
            <person name="Kyrpides N.C."/>
            <person name="Woyke T."/>
        </authorList>
    </citation>
    <scope>NUCLEOTIDE SEQUENCE</scope>
    <source>
        <strain evidence="2">GVMAG-S-1101165-84</strain>
    </source>
</reference>